<name>A0A0F4YYU7_RASE3</name>
<evidence type="ECO:0000313" key="1">
    <source>
        <dbReference type="EMBL" id="KKA23016.1"/>
    </source>
</evidence>
<sequence length="96" mass="10441">MGPNDDGQSDFGPLKMEISFSVMSCTETCVIGQICLLSISMQRAEGPEHLLWALLYTPIGSLGIKGKLYYLIKVTVSGYDESGKKKNDLGLEPNPT</sequence>
<protein>
    <submittedName>
        <fullName evidence="1">Uncharacterized protein</fullName>
    </submittedName>
</protein>
<comment type="caution">
    <text evidence="1">The sequence shown here is derived from an EMBL/GenBank/DDBJ whole genome shotgun (WGS) entry which is preliminary data.</text>
</comment>
<proteinExistence type="predicted"/>
<gene>
    <name evidence="1" type="ORF">T310_2895</name>
</gene>
<dbReference type="GeneID" id="25315246"/>
<evidence type="ECO:0000313" key="2">
    <source>
        <dbReference type="Proteomes" id="UP000053958"/>
    </source>
</evidence>
<dbReference type="AlphaFoldDB" id="A0A0F4YYU7"/>
<accession>A0A0F4YYU7</accession>
<dbReference type="EMBL" id="LASV01000112">
    <property type="protein sequence ID" value="KKA23016.1"/>
    <property type="molecule type" value="Genomic_DNA"/>
</dbReference>
<dbReference type="RefSeq" id="XP_013329628.1">
    <property type="nucleotide sequence ID" value="XM_013474174.1"/>
</dbReference>
<dbReference type="Proteomes" id="UP000053958">
    <property type="component" value="Unassembled WGS sequence"/>
</dbReference>
<reference evidence="1 2" key="1">
    <citation type="submission" date="2015-04" db="EMBL/GenBank/DDBJ databases">
        <authorList>
            <person name="Heijne W.H."/>
            <person name="Fedorova N.D."/>
            <person name="Nierman W.C."/>
            <person name="Vollebregt A.W."/>
            <person name="Zhao Z."/>
            <person name="Wu L."/>
            <person name="Kumar M."/>
            <person name="Stam H."/>
            <person name="van den Berg M.A."/>
            <person name="Pel H.J."/>
        </authorList>
    </citation>
    <scope>NUCLEOTIDE SEQUENCE [LARGE SCALE GENOMIC DNA]</scope>
    <source>
        <strain evidence="1 2">CBS 393.64</strain>
    </source>
</reference>
<organism evidence="1 2">
    <name type="scientific">Rasamsonia emersonii (strain ATCC 16479 / CBS 393.64 / IMI 116815)</name>
    <dbReference type="NCBI Taxonomy" id="1408163"/>
    <lineage>
        <taxon>Eukaryota</taxon>
        <taxon>Fungi</taxon>
        <taxon>Dikarya</taxon>
        <taxon>Ascomycota</taxon>
        <taxon>Pezizomycotina</taxon>
        <taxon>Eurotiomycetes</taxon>
        <taxon>Eurotiomycetidae</taxon>
        <taxon>Eurotiales</taxon>
        <taxon>Trichocomaceae</taxon>
        <taxon>Rasamsonia</taxon>
    </lineage>
</organism>
<keyword evidence="2" id="KW-1185">Reference proteome</keyword>